<dbReference type="GO" id="GO:0005737">
    <property type="term" value="C:cytoplasm"/>
    <property type="evidence" value="ECO:0007669"/>
    <property type="project" value="TreeGrafter"/>
</dbReference>
<keyword evidence="5" id="KW-1185">Reference proteome</keyword>
<accession>A0A443RYP8</accession>
<feature type="domain" description="Protein kinase" evidence="3">
    <location>
        <begin position="1"/>
        <end position="154"/>
    </location>
</feature>
<reference evidence="4 5" key="1">
    <citation type="journal article" date="2018" name="Gigascience">
        <title>Genomes of trombidid mites reveal novel predicted allergens and laterally-transferred genes associated with secondary metabolism.</title>
        <authorList>
            <person name="Dong X."/>
            <person name="Chaisiri K."/>
            <person name="Xia D."/>
            <person name="Armstrong S.D."/>
            <person name="Fang Y."/>
            <person name="Donnelly M.J."/>
            <person name="Kadowaki T."/>
            <person name="McGarry J.W."/>
            <person name="Darby A.C."/>
            <person name="Makepeace B.L."/>
        </authorList>
    </citation>
    <scope>NUCLEOTIDE SEQUENCE [LARGE SCALE GENOMIC DNA]</scope>
    <source>
        <strain evidence="4">UoL-UT</strain>
    </source>
</reference>
<dbReference type="PROSITE" id="PS50011">
    <property type="entry name" value="PROTEIN_KINASE_DOM"/>
    <property type="match status" value="1"/>
</dbReference>
<dbReference type="PANTHER" id="PTHR24346">
    <property type="entry name" value="MAP/MICROTUBULE AFFINITY-REGULATING KINASE"/>
    <property type="match status" value="1"/>
</dbReference>
<evidence type="ECO:0000256" key="1">
    <source>
        <dbReference type="ARBA" id="ARBA00022741"/>
    </source>
</evidence>
<sequence>MATKVVSNIVKSANISSPQRFCFLLETEKVAIKILDRSKLDTKTQRMLNREISSMEKLHHPNVVRLFEVIETFSKIYLVMEIATGGELFQKITTQGKAEEEEGKVLFAQIVAAVEHMVSITHFCMHRHNITEMHTNSIRCPPHLIDYVMCSQSS</sequence>
<dbReference type="GO" id="GO:0035556">
    <property type="term" value="P:intracellular signal transduction"/>
    <property type="evidence" value="ECO:0007669"/>
    <property type="project" value="TreeGrafter"/>
</dbReference>
<dbReference type="SMART" id="SM00220">
    <property type="entry name" value="S_TKc"/>
    <property type="match status" value="1"/>
</dbReference>
<keyword evidence="1" id="KW-0547">Nucleotide-binding</keyword>
<dbReference type="GO" id="GO:0000226">
    <property type="term" value="P:microtubule cytoskeleton organization"/>
    <property type="evidence" value="ECO:0007669"/>
    <property type="project" value="TreeGrafter"/>
</dbReference>
<dbReference type="Proteomes" id="UP000288716">
    <property type="component" value="Unassembled WGS sequence"/>
</dbReference>
<keyword evidence="4" id="KW-0808">Transferase</keyword>
<keyword evidence="2" id="KW-0067">ATP-binding</keyword>
<evidence type="ECO:0000259" key="3">
    <source>
        <dbReference type="PROSITE" id="PS50011"/>
    </source>
</evidence>
<dbReference type="AlphaFoldDB" id="A0A443RYP8"/>
<gene>
    <name evidence="4" type="ORF">B4U80_05225</name>
</gene>
<dbReference type="SUPFAM" id="SSF56112">
    <property type="entry name" value="Protein kinase-like (PK-like)"/>
    <property type="match status" value="1"/>
</dbReference>
<dbReference type="InterPro" id="IPR000719">
    <property type="entry name" value="Prot_kinase_dom"/>
</dbReference>
<proteinExistence type="predicted"/>
<protein>
    <submittedName>
        <fullName evidence="4">Serine/threonine-protein kinase NIM1-like protein</fullName>
    </submittedName>
</protein>
<dbReference type="Gene3D" id="1.10.510.10">
    <property type="entry name" value="Transferase(Phosphotransferase) domain 1"/>
    <property type="match status" value="1"/>
</dbReference>
<evidence type="ECO:0000313" key="4">
    <source>
        <dbReference type="EMBL" id="RWS20456.1"/>
    </source>
</evidence>
<evidence type="ECO:0000256" key="2">
    <source>
        <dbReference type="ARBA" id="ARBA00022840"/>
    </source>
</evidence>
<dbReference type="PANTHER" id="PTHR24346:SF49">
    <property type="entry name" value="NIM1 SERINE_THREONINE PROTEIN KINASE"/>
    <property type="match status" value="1"/>
</dbReference>
<name>A0A443RYP8_9ACAR</name>
<comment type="caution">
    <text evidence="4">The sequence shown here is derived from an EMBL/GenBank/DDBJ whole genome shotgun (WGS) entry which is preliminary data.</text>
</comment>
<dbReference type="GO" id="GO:0005524">
    <property type="term" value="F:ATP binding"/>
    <property type="evidence" value="ECO:0007669"/>
    <property type="project" value="UniProtKB-KW"/>
</dbReference>
<dbReference type="Pfam" id="PF00069">
    <property type="entry name" value="Pkinase"/>
    <property type="match status" value="1"/>
</dbReference>
<dbReference type="OrthoDB" id="193931at2759"/>
<dbReference type="STRING" id="299467.A0A443RYP8"/>
<dbReference type="InterPro" id="IPR011009">
    <property type="entry name" value="Kinase-like_dom_sf"/>
</dbReference>
<dbReference type="GO" id="GO:0050321">
    <property type="term" value="F:tau-protein kinase activity"/>
    <property type="evidence" value="ECO:0007669"/>
    <property type="project" value="TreeGrafter"/>
</dbReference>
<organism evidence="4 5">
    <name type="scientific">Leptotrombidium deliense</name>
    <dbReference type="NCBI Taxonomy" id="299467"/>
    <lineage>
        <taxon>Eukaryota</taxon>
        <taxon>Metazoa</taxon>
        <taxon>Ecdysozoa</taxon>
        <taxon>Arthropoda</taxon>
        <taxon>Chelicerata</taxon>
        <taxon>Arachnida</taxon>
        <taxon>Acari</taxon>
        <taxon>Acariformes</taxon>
        <taxon>Trombidiformes</taxon>
        <taxon>Prostigmata</taxon>
        <taxon>Anystina</taxon>
        <taxon>Parasitengona</taxon>
        <taxon>Trombiculoidea</taxon>
        <taxon>Trombiculidae</taxon>
        <taxon>Leptotrombidium</taxon>
    </lineage>
</organism>
<keyword evidence="4" id="KW-0418">Kinase</keyword>
<dbReference type="VEuPathDB" id="VectorBase:LDEU011584"/>
<dbReference type="EMBL" id="NCKV01017431">
    <property type="protein sequence ID" value="RWS20456.1"/>
    <property type="molecule type" value="Genomic_DNA"/>
</dbReference>
<evidence type="ECO:0000313" key="5">
    <source>
        <dbReference type="Proteomes" id="UP000288716"/>
    </source>
</evidence>